<evidence type="ECO:0000313" key="2">
    <source>
        <dbReference type="Proteomes" id="UP000269154"/>
    </source>
</evidence>
<dbReference type="AlphaFoldDB" id="A0A3N6PXU4"/>
<name>A0A3N6PXU4_9CYAN</name>
<dbReference type="Proteomes" id="UP000269154">
    <property type="component" value="Unassembled WGS sequence"/>
</dbReference>
<reference evidence="1 2" key="1">
    <citation type="journal article" date="2018" name="ACS Chem. Biol.">
        <title>Ketoreductase domain dysfunction expands chemodiversity: malyngamide biosynthesis in the cyanobacterium Okeania hirsuta.</title>
        <authorList>
            <person name="Moss N.A."/>
            <person name="Leao T."/>
            <person name="Rankin M."/>
            <person name="McCullough T.M."/>
            <person name="Qu P."/>
            <person name="Korobeynikov A."/>
            <person name="Smith J.L."/>
            <person name="Gerwick L."/>
            <person name="Gerwick W.H."/>
        </authorList>
    </citation>
    <scope>NUCLEOTIDE SEQUENCE [LARGE SCALE GENOMIC DNA]</scope>
    <source>
        <strain evidence="1 2">PAB10Feb10-1</strain>
    </source>
</reference>
<protein>
    <submittedName>
        <fullName evidence="1">DNA-binding protein</fullName>
    </submittedName>
</protein>
<evidence type="ECO:0000313" key="1">
    <source>
        <dbReference type="EMBL" id="RQH46940.1"/>
    </source>
</evidence>
<proteinExistence type="predicted"/>
<accession>A0A3N6PXU4</accession>
<keyword evidence="1" id="KW-0238">DNA-binding</keyword>
<gene>
    <name evidence="1" type="ORF">D5R40_09420</name>
</gene>
<dbReference type="GO" id="GO:0003677">
    <property type="term" value="F:DNA binding"/>
    <property type="evidence" value="ECO:0007669"/>
    <property type="project" value="UniProtKB-KW"/>
</dbReference>
<organism evidence="1 2">
    <name type="scientific">Okeania hirsuta</name>
    <dbReference type="NCBI Taxonomy" id="1458930"/>
    <lineage>
        <taxon>Bacteria</taxon>
        <taxon>Bacillati</taxon>
        <taxon>Cyanobacteriota</taxon>
        <taxon>Cyanophyceae</taxon>
        <taxon>Oscillatoriophycideae</taxon>
        <taxon>Oscillatoriales</taxon>
        <taxon>Microcoleaceae</taxon>
        <taxon>Okeania</taxon>
    </lineage>
</organism>
<comment type="caution">
    <text evidence="1">The sequence shown here is derived from an EMBL/GenBank/DDBJ whole genome shotgun (WGS) entry which is preliminary data.</text>
</comment>
<dbReference type="OrthoDB" id="517841at2"/>
<keyword evidence="2" id="KW-1185">Reference proteome</keyword>
<sequence length="166" mass="19512">MTTREAAFLLGICCQRVRVLLSQNRIKGAYKHNGFWQIPLYGKMPVVIPGRRGPKGVWCHHKRKKPTIVHVNQHRIRKNGDRIRHDPLMTPDQLIPVVCLKQTNRNDFGYQMILEGPCRIVYRPYEPLDCGAHLWIETYEPVQFVDTQFKPFAARRSYKNVKRQYG</sequence>
<dbReference type="EMBL" id="RCBY01000038">
    <property type="protein sequence ID" value="RQH46940.1"/>
    <property type="molecule type" value="Genomic_DNA"/>
</dbReference>